<dbReference type="InterPro" id="IPR016130">
    <property type="entry name" value="Tyr_Pase_AS"/>
</dbReference>
<feature type="domain" description="Tyrosine specific protein phosphatases" evidence="2">
    <location>
        <begin position="175"/>
        <end position="224"/>
    </location>
</feature>
<evidence type="ECO:0000256" key="1">
    <source>
        <dbReference type="SAM" id="MobiDB-lite"/>
    </source>
</evidence>
<evidence type="ECO:0000313" key="4">
    <source>
        <dbReference type="Proteomes" id="UP000054248"/>
    </source>
</evidence>
<dbReference type="HOGENOM" id="CLU_886208_0_0_1"/>
<sequence length="314" mass="34744">MLGGEFPSHHVAFSTAYHLHPQLPLMHPYVRNPKLWASQRPSWAGPLDTTDDDDPNFPPRPLPNSYWATPTLLASEYPGGLTENLAISKLIALLDVGITDFFDLTEEGELVPYSPILERLVSDRGGRIAKLDATRDNYSNFFQDQPREGRGENLLVRYARFPIQDRSIPSTDQLRTILDAFSMVHLQDDRRSVVHCWGGIGRTGTIVGCWLVHSGAVRDEEEVVVAPCEPSSAAKPGADGTSLVPALSSGMAVTTKELAPAALVPRVRPAGETALKVLQRKWKGVDKSWRVSRTPENALQADMVRLYRPAYLPM</sequence>
<reference evidence="3 4" key="1">
    <citation type="submission" date="2014-04" db="EMBL/GenBank/DDBJ databases">
        <authorList>
            <consortium name="DOE Joint Genome Institute"/>
            <person name="Kuo A."/>
            <person name="Girlanda M."/>
            <person name="Perotto S."/>
            <person name="Kohler A."/>
            <person name="Nagy L.G."/>
            <person name="Floudas D."/>
            <person name="Copeland A."/>
            <person name="Barry K.W."/>
            <person name="Cichocki N."/>
            <person name="Veneault-Fourrey C."/>
            <person name="LaButti K."/>
            <person name="Lindquist E.A."/>
            <person name="Lipzen A."/>
            <person name="Lundell T."/>
            <person name="Morin E."/>
            <person name="Murat C."/>
            <person name="Sun H."/>
            <person name="Tunlid A."/>
            <person name="Henrissat B."/>
            <person name="Grigoriev I.V."/>
            <person name="Hibbett D.S."/>
            <person name="Martin F."/>
            <person name="Nordberg H.P."/>
            <person name="Cantor M.N."/>
            <person name="Hua S.X."/>
        </authorList>
    </citation>
    <scope>NUCLEOTIDE SEQUENCE [LARGE SCALE GENOMIC DNA]</scope>
    <source>
        <strain evidence="3 4">MUT 4182</strain>
    </source>
</reference>
<organism evidence="3 4">
    <name type="scientific">Tulasnella calospora MUT 4182</name>
    <dbReference type="NCBI Taxonomy" id="1051891"/>
    <lineage>
        <taxon>Eukaryota</taxon>
        <taxon>Fungi</taxon>
        <taxon>Dikarya</taxon>
        <taxon>Basidiomycota</taxon>
        <taxon>Agaricomycotina</taxon>
        <taxon>Agaricomycetes</taxon>
        <taxon>Cantharellales</taxon>
        <taxon>Tulasnellaceae</taxon>
        <taxon>Tulasnella</taxon>
    </lineage>
</organism>
<keyword evidence="4" id="KW-1185">Reference proteome</keyword>
<dbReference type="SUPFAM" id="SSF52799">
    <property type="entry name" value="(Phosphotyrosine protein) phosphatases II"/>
    <property type="match status" value="1"/>
</dbReference>
<dbReference type="PROSITE" id="PS00383">
    <property type="entry name" value="TYR_PHOSPHATASE_1"/>
    <property type="match status" value="1"/>
</dbReference>
<dbReference type="Gene3D" id="3.90.190.10">
    <property type="entry name" value="Protein tyrosine phosphatase superfamily"/>
    <property type="match status" value="1"/>
</dbReference>
<protein>
    <recommendedName>
        <fullName evidence="2">Tyrosine specific protein phosphatases domain-containing protein</fullName>
    </recommendedName>
</protein>
<dbReference type="InterPro" id="IPR000387">
    <property type="entry name" value="Tyr_Pase_dom"/>
</dbReference>
<name>A0A0C3QCK5_9AGAM</name>
<dbReference type="PROSITE" id="PS50056">
    <property type="entry name" value="TYR_PHOSPHATASE_2"/>
    <property type="match status" value="1"/>
</dbReference>
<evidence type="ECO:0000259" key="2">
    <source>
        <dbReference type="PROSITE" id="PS50056"/>
    </source>
</evidence>
<dbReference type="OrthoDB" id="2017893at2759"/>
<dbReference type="InterPro" id="IPR029021">
    <property type="entry name" value="Prot-tyrosine_phosphatase-like"/>
</dbReference>
<dbReference type="Pfam" id="PF22785">
    <property type="entry name" value="Tc-R-P"/>
    <property type="match status" value="1"/>
</dbReference>
<evidence type="ECO:0000313" key="3">
    <source>
        <dbReference type="EMBL" id="KIO23141.1"/>
    </source>
</evidence>
<proteinExistence type="predicted"/>
<accession>A0A0C3QCK5</accession>
<dbReference type="AlphaFoldDB" id="A0A0C3QCK5"/>
<feature type="region of interest" description="Disordered" evidence="1">
    <location>
        <begin position="41"/>
        <end position="62"/>
    </location>
</feature>
<dbReference type="EMBL" id="KN823092">
    <property type="protein sequence ID" value="KIO23141.1"/>
    <property type="molecule type" value="Genomic_DNA"/>
</dbReference>
<reference evidence="4" key="2">
    <citation type="submission" date="2015-01" db="EMBL/GenBank/DDBJ databases">
        <title>Evolutionary Origins and Diversification of the Mycorrhizal Mutualists.</title>
        <authorList>
            <consortium name="DOE Joint Genome Institute"/>
            <consortium name="Mycorrhizal Genomics Consortium"/>
            <person name="Kohler A."/>
            <person name="Kuo A."/>
            <person name="Nagy L.G."/>
            <person name="Floudas D."/>
            <person name="Copeland A."/>
            <person name="Barry K.W."/>
            <person name="Cichocki N."/>
            <person name="Veneault-Fourrey C."/>
            <person name="LaButti K."/>
            <person name="Lindquist E.A."/>
            <person name="Lipzen A."/>
            <person name="Lundell T."/>
            <person name="Morin E."/>
            <person name="Murat C."/>
            <person name="Riley R."/>
            <person name="Ohm R."/>
            <person name="Sun H."/>
            <person name="Tunlid A."/>
            <person name="Henrissat B."/>
            <person name="Grigoriev I.V."/>
            <person name="Hibbett D.S."/>
            <person name="Martin F."/>
        </authorList>
    </citation>
    <scope>NUCLEOTIDE SEQUENCE [LARGE SCALE GENOMIC DNA]</scope>
    <source>
        <strain evidence="4">MUT 4182</strain>
    </source>
</reference>
<dbReference type="Proteomes" id="UP000054248">
    <property type="component" value="Unassembled WGS sequence"/>
</dbReference>
<gene>
    <name evidence="3" type="ORF">M407DRAFT_113231</name>
</gene>